<accession>A0AA87ZL04</accession>
<dbReference type="EMBL" id="BTGU01000006">
    <property type="protein sequence ID" value="GMN36382.1"/>
    <property type="molecule type" value="Genomic_DNA"/>
</dbReference>
<dbReference type="AlphaFoldDB" id="A0AA87ZL04"/>
<proteinExistence type="predicted"/>
<evidence type="ECO:0000313" key="2">
    <source>
        <dbReference type="Proteomes" id="UP001187192"/>
    </source>
</evidence>
<dbReference type="Gramene" id="FCD_00006392-RA">
    <property type="protein sequence ID" value="FCD_00006392-RA:cds"/>
    <property type="gene ID" value="FCD_00006392"/>
</dbReference>
<comment type="caution">
    <text evidence="1">The sequence shown here is derived from an EMBL/GenBank/DDBJ whole genome shotgun (WGS) entry which is preliminary data.</text>
</comment>
<dbReference type="Proteomes" id="UP001187192">
    <property type="component" value="Unassembled WGS sequence"/>
</dbReference>
<sequence>MDPIDAEVNDSVVVVGSVCQVSWSGLEKANLDGKHVVARGVGGSEREASSWISFA</sequence>
<keyword evidence="2" id="KW-1185">Reference proteome</keyword>
<protein>
    <submittedName>
        <fullName evidence="1">Uncharacterized protein</fullName>
    </submittedName>
</protein>
<gene>
    <name evidence="1" type="ORF">TIFTF001_005977</name>
</gene>
<evidence type="ECO:0000313" key="1">
    <source>
        <dbReference type="EMBL" id="GMN36382.1"/>
    </source>
</evidence>
<reference evidence="1" key="1">
    <citation type="submission" date="2023-07" db="EMBL/GenBank/DDBJ databases">
        <title>draft genome sequence of fig (Ficus carica).</title>
        <authorList>
            <person name="Takahashi T."/>
            <person name="Nishimura K."/>
        </authorList>
    </citation>
    <scope>NUCLEOTIDE SEQUENCE</scope>
</reference>
<organism evidence="1 2">
    <name type="scientific">Ficus carica</name>
    <name type="common">Common fig</name>
    <dbReference type="NCBI Taxonomy" id="3494"/>
    <lineage>
        <taxon>Eukaryota</taxon>
        <taxon>Viridiplantae</taxon>
        <taxon>Streptophyta</taxon>
        <taxon>Embryophyta</taxon>
        <taxon>Tracheophyta</taxon>
        <taxon>Spermatophyta</taxon>
        <taxon>Magnoliopsida</taxon>
        <taxon>eudicotyledons</taxon>
        <taxon>Gunneridae</taxon>
        <taxon>Pentapetalae</taxon>
        <taxon>rosids</taxon>
        <taxon>fabids</taxon>
        <taxon>Rosales</taxon>
        <taxon>Moraceae</taxon>
        <taxon>Ficeae</taxon>
        <taxon>Ficus</taxon>
    </lineage>
</organism>
<name>A0AA87ZL04_FICCA</name>